<organism evidence="9 10">
    <name type="scientific">Aphis craccivora</name>
    <name type="common">Cowpea aphid</name>
    <dbReference type="NCBI Taxonomy" id="307492"/>
    <lineage>
        <taxon>Eukaryota</taxon>
        <taxon>Metazoa</taxon>
        <taxon>Ecdysozoa</taxon>
        <taxon>Arthropoda</taxon>
        <taxon>Hexapoda</taxon>
        <taxon>Insecta</taxon>
        <taxon>Pterygota</taxon>
        <taxon>Neoptera</taxon>
        <taxon>Paraneoptera</taxon>
        <taxon>Hemiptera</taxon>
        <taxon>Sternorrhyncha</taxon>
        <taxon>Aphidomorpha</taxon>
        <taxon>Aphidoidea</taxon>
        <taxon>Aphididae</taxon>
        <taxon>Aphidini</taxon>
        <taxon>Aphis</taxon>
        <taxon>Aphis</taxon>
    </lineage>
</organism>
<dbReference type="InterPro" id="IPR050951">
    <property type="entry name" value="Retrovirus_Pol_polyprotein"/>
</dbReference>
<keyword evidence="4" id="KW-0255">Endonuclease</keyword>
<protein>
    <submittedName>
        <fullName evidence="9">1-phosphatidylinositol 4,5-bisphosphate phosphodiesterase-like</fullName>
    </submittedName>
</protein>
<dbReference type="GO" id="GO:0016787">
    <property type="term" value="F:hydrolase activity"/>
    <property type="evidence" value="ECO:0007669"/>
    <property type="project" value="UniProtKB-KW"/>
</dbReference>
<keyword evidence="10" id="KW-1185">Reference proteome</keyword>
<evidence type="ECO:0000313" key="9">
    <source>
        <dbReference type="EMBL" id="KAF0704530.1"/>
    </source>
</evidence>
<evidence type="ECO:0000259" key="7">
    <source>
        <dbReference type="Pfam" id="PF00078"/>
    </source>
</evidence>
<gene>
    <name evidence="9" type="ORF">FWK35_00036745</name>
</gene>
<dbReference type="PANTHER" id="PTHR37984">
    <property type="entry name" value="PROTEIN CBG26694"/>
    <property type="match status" value="1"/>
</dbReference>
<dbReference type="InterPro" id="IPR041373">
    <property type="entry name" value="RT_RNaseH"/>
</dbReference>
<dbReference type="GO" id="GO:0003964">
    <property type="term" value="F:RNA-directed DNA polymerase activity"/>
    <property type="evidence" value="ECO:0007669"/>
    <property type="project" value="UniProtKB-KW"/>
</dbReference>
<dbReference type="Gene3D" id="3.30.70.270">
    <property type="match status" value="1"/>
</dbReference>
<comment type="caution">
    <text evidence="9">The sequence shown here is derived from an EMBL/GenBank/DDBJ whole genome shotgun (WGS) entry which is preliminary data.</text>
</comment>
<keyword evidence="5" id="KW-0378">Hydrolase</keyword>
<dbReference type="Gene3D" id="3.10.20.370">
    <property type="match status" value="1"/>
</dbReference>
<dbReference type="Gene3D" id="3.10.10.10">
    <property type="entry name" value="HIV Type 1 Reverse Transcriptase, subunit A, domain 1"/>
    <property type="match status" value="1"/>
</dbReference>
<dbReference type="EMBL" id="VUJU01013538">
    <property type="protein sequence ID" value="KAF0704530.1"/>
    <property type="molecule type" value="Genomic_DNA"/>
</dbReference>
<dbReference type="OrthoDB" id="6628746at2759"/>
<name>A0A6G0VPC2_APHCR</name>
<dbReference type="Pfam" id="PF17917">
    <property type="entry name" value="RT_RNaseH"/>
    <property type="match status" value="1"/>
</dbReference>
<keyword evidence="2" id="KW-0548">Nucleotidyltransferase</keyword>
<feature type="domain" description="Reverse transcriptase" evidence="7">
    <location>
        <begin position="7"/>
        <end position="78"/>
    </location>
</feature>
<dbReference type="Proteomes" id="UP000478052">
    <property type="component" value="Unassembled WGS sequence"/>
</dbReference>
<dbReference type="SUPFAM" id="SSF56672">
    <property type="entry name" value="DNA/RNA polymerases"/>
    <property type="match status" value="1"/>
</dbReference>
<evidence type="ECO:0000259" key="8">
    <source>
        <dbReference type="Pfam" id="PF17917"/>
    </source>
</evidence>
<evidence type="ECO:0000256" key="6">
    <source>
        <dbReference type="ARBA" id="ARBA00022918"/>
    </source>
</evidence>
<accession>A0A6G0VPC2</accession>
<feature type="domain" description="Reverse transcriptase RNase H-like" evidence="8">
    <location>
        <begin position="133"/>
        <end position="236"/>
    </location>
</feature>
<keyword evidence="1" id="KW-0808">Transferase</keyword>
<feature type="non-terminal residue" evidence="9">
    <location>
        <position position="1"/>
    </location>
</feature>
<keyword evidence="3" id="KW-0540">Nuclease</keyword>
<dbReference type="GO" id="GO:0004519">
    <property type="term" value="F:endonuclease activity"/>
    <property type="evidence" value="ECO:0007669"/>
    <property type="project" value="UniProtKB-KW"/>
</dbReference>
<dbReference type="InterPro" id="IPR043128">
    <property type="entry name" value="Rev_trsase/Diguanyl_cyclase"/>
</dbReference>
<evidence type="ECO:0000256" key="2">
    <source>
        <dbReference type="ARBA" id="ARBA00022695"/>
    </source>
</evidence>
<evidence type="ECO:0000256" key="5">
    <source>
        <dbReference type="ARBA" id="ARBA00022801"/>
    </source>
</evidence>
<dbReference type="Pfam" id="PF00078">
    <property type="entry name" value="RVT_1"/>
    <property type="match status" value="1"/>
</dbReference>
<evidence type="ECO:0000256" key="1">
    <source>
        <dbReference type="ARBA" id="ARBA00022679"/>
    </source>
</evidence>
<evidence type="ECO:0000313" key="10">
    <source>
        <dbReference type="Proteomes" id="UP000478052"/>
    </source>
</evidence>
<evidence type="ECO:0000256" key="4">
    <source>
        <dbReference type="ARBA" id="ARBA00022759"/>
    </source>
</evidence>
<dbReference type="PANTHER" id="PTHR37984:SF5">
    <property type="entry name" value="PROTEIN NYNRIN-LIKE"/>
    <property type="match status" value="1"/>
</dbReference>
<keyword evidence="6" id="KW-0695">RNA-directed DNA polymerase</keyword>
<dbReference type="InterPro" id="IPR043502">
    <property type="entry name" value="DNA/RNA_pol_sf"/>
</dbReference>
<evidence type="ECO:0000256" key="3">
    <source>
        <dbReference type="ARBA" id="ARBA00022722"/>
    </source>
</evidence>
<reference evidence="9 10" key="1">
    <citation type="submission" date="2019-08" db="EMBL/GenBank/DDBJ databases">
        <title>Whole genome of Aphis craccivora.</title>
        <authorList>
            <person name="Voronova N.V."/>
            <person name="Shulinski R.S."/>
            <person name="Bandarenka Y.V."/>
            <person name="Zhorov D.G."/>
            <person name="Warner D."/>
        </authorList>
    </citation>
    <scope>NUCLEOTIDE SEQUENCE [LARGE SCALE GENOMIC DNA]</scope>
    <source>
        <strain evidence="9">180601</strain>
        <tissue evidence="9">Whole Body</tissue>
    </source>
</reference>
<dbReference type="AlphaFoldDB" id="A0A6G0VPC2"/>
<sequence length="252" mass="28890">KSDSSGKDRFRIAIDFRALNEVTLNEFHPLPNIIEILDQSGQCQLLFTILDLATGFYQILLAKISREMTAFSTGQGHIISEHGIKPDSKKITSVLEFLVPKTDVKFNWDENCQIVFDKLKNALWAEPIIQYPDFTKPFILTTDASGKALGAILSQGTIGSDLPIAYASKTLNKSEMNYLTTELECSAIVYEVKQFRLYHYGRKYVILTDHRPLSWLFNLKDPLSKLTRWRIQLKEYDYKIKYKPGVQNSNVE</sequence>
<dbReference type="CDD" id="cd09274">
    <property type="entry name" value="RNase_HI_RT_Ty3"/>
    <property type="match status" value="1"/>
</dbReference>
<dbReference type="FunFam" id="3.10.20.370:FF:000001">
    <property type="entry name" value="Retrovirus-related Pol polyprotein from transposon 17.6-like protein"/>
    <property type="match status" value="1"/>
</dbReference>
<proteinExistence type="predicted"/>
<dbReference type="InterPro" id="IPR000477">
    <property type="entry name" value="RT_dom"/>
</dbReference>